<dbReference type="GO" id="GO:0016491">
    <property type="term" value="F:oxidoreductase activity"/>
    <property type="evidence" value="ECO:0007669"/>
    <property type="project" value="UniProtKB-KW"/>
</dbReference>
<dbReference type="CDD" id="cd05233">
    <property type="entry name" value="SDR_c"/>
    <property type="match status" value="1"/>
</dbReference>
<evidence type="ECO:0000256" key="3">
    <source>
        <dbReference type="RuleBase" id="RU000363"/>
    </source>
</evidence>
<dbReference type="SUPFAM" id="SSF51735">
    <property type="entry name" value="NAD(P)-binding Rossmann-fold domains"/>
    <property type="match status" value="1"/>
</dbReference>
<proteinExistence type="inferred from homology"/>
<dbReference type="PANTHER" id="PTHR44196">
    <property type="entry name" value="DEHYDROGENASE/REDUCTASE SDR FAMILY MEMBER 7B"/>
    <property type="match status" value="1"/>
</dbReference>
<evidence type="ECO:0000259" key="4">
    <source>
        <dbReference type="SMART" id="SM00822"/>
    </source>
</evidence>
<keyword evidence="6" id="KW-1185">Reference proteome</keyword>
<reference evidence="5 6" key="1">
    <citation type="submission" date="2019-02" db="EMBL/GenBank/DDBJ databases">
        <title>Deep-cultivation of Planctomycetes and their phenomic and genomic characterization uncovers novel biology.</title>
        <authorList>
            <person name="Wiegand S."/>
            <person name="Jogler M."/>
            <person name="Boedeker C."/>
            <person name="Pinto D."/>
            <person name="Vollmers J."/>
            <person name="Rivas-Marin E."/>
            <person name="Kohn T."/>
            <person name="Peeters S.H."/>
            <person name="Heuer A."/>
            <person name="Rast P."/>
            <person name="Oberbeckmann S."/>
            <person name="Bunk B."/>
            <person name="Jeske O."/>
            <person name="Meyerdierks A."/>
            <person name="Storesund J.E."/>
            <person name="Kallscheuer N."/>
            <person name="Luecker S."/>
            <person name="Lage O.M."/>
            <person name="Pohl T."/>
            <person name="Merkel B.J."/>
            <person name="Hornburger P."/>
            <person name="Mueller R.-W."/>
            <person name="Bruemmer F."/>
            <person name="Labrenz M."/>
            <person name="Spormann A.M."/>
            <person name="Op den Camp H."/>
            <person name="Overmann J."/>
            <person name="Amann R."/>
            <person name="Jetten M.S.M."/>
            <person name="Mascher T."/>
            <person name="Medema M.H."/>
            <person name="Devos D.P."/>
            <person name="Kaster A.-K."/>
            <person name="Ovreas L."/>
            <person name="Rohde M."/>
            <person name="Galperin M.Y."/>
            <person name="Jogler C."/>
        </authorList>
    </citation>
    <scope>NUCLEOTIDE SEQUENCE [LARGE SCALE GENOMIC DNA]</scope>
    <source>
        <strain evidence="5 6">ElP</strain>
    </source>
</reference>
<dbReference type="InterPro" id="IPR002347">
    <property type="entry name" value="SDR_fam"/>
</dbReference>
<dbReference type="FunFam" id="3.40.50.720:FF:000084">
    <property type="entry name" value="Short-chain dehydrogenase reductase"/>
    <property type="match status" value="1"/>
</dbReference>
<evidence type="ECO:0000313" key="6">
    <source>
        <dbReference type="Proteomes" id="UP000317835"/>
    </source>
</evidence>
<evidence type="ECO:0000256" key="2">
    <source>
        <dbReference type="ARBA" id="ARBA00023002"/>
    </source>
</evidence>
<dbReference type="Proteomes" id="UP000317835">
    <property type="component" value="Chromosome"/>
</dbReference>
<gene>
    <name evidence="5" type="ORF">ElP_44200</name>
</gene>
<dbReference type="PRINTS" id="PR00080">
    <property type="entry name" value="SDRFAMILY"/>
</dbReference>
<dbReference type="EMBL" id="CP036426">
    <property type="protein sequence ID" value="QDV36494.1"/>
    <property type="molecule type" value="Genomic_DNA"/>
</dbReference>
<organism evidence="5 6">
    <name type="scientific">Tautonia plasticadhaerens</name>
    <dbReference type="NCBI Taxonomy" id="2527974"/>
    <lineage>
        <taxon>Bacteria</taxon>
        <taxon>Pseudomonadati</taxon>
        <taxon>Planctomycetota</taxon>
        <taxon>Planctomycetia</taxon>
        <taxon>Isosphaerales</taxon>
        <taxon>Isosphaeraceae</taxon>
        <taxon>Tautonia</taxon>
    </lineage>
</organism>
<name>A0A518H6S4_9BACT</name>
<dbReference type="Pfam" id="PF00106">
    <property type="entry name" value="adh_short"/>
    <property type="match status" value="1"/>
</dbReference>
<dbReference type="RefSeq" id="WP_231749205.1">
    <property type="nucleotide sequence ID" value="NZ_CP036426.1"/>
</dbReference>
<dbReference type="InterPro" id="IPR036291">
    <property type="entry name" value="NAD(P)-bd_dom_sf"/>
</dbReference>
<dbReference type="SMART" id="SM00822">
    <property type="entry name" value="PKS_KR"/>
    <property type="match status" value="1"/>
</dbReference>
<dbReference type="InterPro" id="IPR057326">
    <property type="entry name" value="KR_dom"/>
</dbReference>
<dbReference type="PANTHER" id="PTHR44196:SF1">
    <property type="entry name" value="DEHYDROGENASE_REDUCTASE SDR FAMILY MEMBER 7B"/>
    <property type="match status" value="1"/>
</dbReference>
<dbReference type="Gene3D" id="3.40.50.720">
    <property type="entry name" value="NAD(P)-binding Rossmann-like Domain"/>
    <property type="match status" value="1"/>
</dbReference>
<accession>A0A518H6S4</accession>
<dbReference type="PRINTS" id="PR00081">
    <property type="entry name" value="GDHRDH"/>
</dbReference>
<sequence length="243" mass="25757">MEHRTALITGAGSGMGRAIAEDLAGAGLRVALVGRDRGKLEDVVKGLGGEAAGRCRVEPCDVADRAAVAGMVERVLDDFGGVDILVCNAGINIPRRSLEELDPGDWDSLIATNLTGAFNLVHFVLPSMRRHKRGLIVQIASIAGIRASVLGGSAYSASKFGQNALAWCIGREEGKYGIRSTAIHPGEVETPILDRRPVPVSAERRAQILQPEDVAAAVRFLAELPARAHVPELVIKPTVDDFA</sequence>
<dbReference type="GO" id="GO:0016020">
    <property type="term" value="C:membrane"/>
    <property type="evidence" value="ECO:0007669"/>
    <property type="project" value="TreeGrafter"/>
</dbReference>
<dbReference type="EC" id="1.-.-.-" evidence="5"/>
<feature type="domain" description="Ketoreductase" evidence="4">
    <location>
        <begin position="4"/>
        <end position="189"/>
    </location>
</feature>
<evidence type="ECO:0000256" key="1">
    <source>
        <dbReference type="ARBA" id="ARBA00006484"/>
    </source>
</evidence>
<comment type="similarity">
    <text evidence="1 3">Belongs to the short-chain dehydrogenases/reductases (SDR) family.</text>
</comment>
<keyword evidence="2 5" id="KW-0560">Oxidoreductase</keyword>
<dbReference type="KEGG" id="tpla:ElP_44200"/>
<evidence type="ECO:0000313" key="5">
    <source>
        <dbReference type="EMBL" id="QDV36494.1"/>
    </source>
</evidence>
<protein>
    <submittedName>
        <fullName evidence="5">Putative oxidoreductase</fullName>
        <ecNumber evidence="5">1.-.-.-</ecNumber>
    </submittedName>
</protein>
<dbReference type="AlphaFoldDB" id="A0A518H6S4"/>